<dbReference type="SUPFAM" id="SSF103481">
    <property type="entry name" value="Multidrug resistance efflux transporter EmrE"/>
    <property type="match status" value="2"/>
</dbReference>
<comment type="caution">
    <text evidence="8">The sequence shown here is derived from an EMBL/GenBank/DDBJ whole genome shotgun (WGS) entry which is preliminary data.</text>
</comment>
<dbReference type="PANTHER" id="PTHR32322:SF2">
    <property type="entry name" value="EAMA DOMAIN-CONTAINING PROTEIN"/>
    <property type="match status" value="1"/>
</dbReference>
<evidence type="ECO:0000313" key="9">
    <source>
        <dbReference type="Proteomes" id="UP000273786"/>
    </source>
</evidence>
<feature type="transmembrane region" description="Helical" evidence="6">
    <location>
        <begin position="186"/>
        <end position="208"/>
    </location>
</feature>
<dbReference type="Pfam" id="PF00892">
    <property type="entry name" value="EamA"/>
    <property type="match status" value="2"/>
</dbReference>
<dbReference type="AlphaFoldDB" id="A0A3P3FB84"/>
<comment type="subcellular location">
    <subcellularLocation>
        <location evidence="1">Membrane</location>
        <topology evidence="1">Multi-pass membrane protein</topology>
    </subcellularLocation>
</comment>
<keyword evidence="4 6" id="KW-1133">Transmembrane helix</keyword>
<dbReference type="InterPro" id="IPR037185">
    <property type="entry name" value="EmrE-like"/>
</dbReference>
<dbReference type="Proteomes" id="UP000273786">
    <property type="component" value="Unassembled WGS sequence"/>
</dbReference>
<dbReference type="PANTHER" id="PTHR32322">
    <property type="entry name" value="INNER MEMBRANE TRANSPORTER"/>
    <property type="match status" value="1"/>
</dbReference>
<dbReference type="InterPro" id="IPR000620">
    <property type="entry name" value="EamA_dom"/>
</dbReference>
<evidence type="ECO:0000256" key="2">
    <source>
        <dbReference type="ARBA" id="ARBA00007362"/>
    </source>
</evidence>
<dbReference type="OrthoDB" id="9809509at2"/>
<evidence type="ECO:0000256" key="1">
    <source>
        <dbReference type="ARBA" id="ARBA00004141"/>
    </source>
</evidence>
<feature type="transmembrane region" description="Helical" evidence="6">
    <location>
        <begin position="155"/>
        <end position="174"/>
    </location>
</feature>
<dbReference type="GO" id="GO:0016020">
    <property type="term" value="C:membrane"/>
    <property type="evidence" value="ECO:0007669"/>
    <property type="project" value="UniProtKB-SubCell"/>
</dbReference>
<feature type="transmembrane region" description="Helical" evidence="6">
    <location>
        <begin position="271"/>
        <end position="288"/>
    </location>
</feature>
<comment type="similarity">
    <text evidence="2">Belongs to the EamA transporter family.</text>
</comment>
<reference evidence="8 9" key="1">
    <citation type="submission" date="2018-11" db="EMBL/GenBank/DDBJ databases">
        <title>the genome of Mesorhizobium tamadayense DSM 28320.</title>
        <authorList>
            <person name="Gao J."/>
        </authorList>
    </citation>
    <scope>NUCLEOTIDE SEQUENCE [LARGE SCALE GENOMIC DNA]</scope>
    <source>
        <strain evidence="8 9">DSM 28320</strain>
    </source>
</reference>
<feature type="domain" description="EamA" evidence="7">
    <location>
        <begin position="156"/>
        <end position="288"/>
    </location>
</feature>
<evidence type="ECO:0000313" key="8">
    <source>
        <dbReference type="EMBL" id="RRH94828.1"/>
    </source>
</evidence>
<accession>A0A3P3FB84</accession>
<protein>
    <submittedName>
        <fullName evidence="8">DMT family transporter</fullName>
    </submittedName>
</protein>
<dbReference type="InterPro" id="IPR050638">
    <property type="entry name" value="AA-Vitamin_Transporters"/>
</dbReference>
<organism evidence="8 9">
    <name type="scientific">Mesorhizobium tamadayense</name>
    <dbReference type="NCBI Taxonomy" id="425306"/>
    <lineage>
        <taxon>Bacteria</taxon>
        <taxon>Pseudomonadati</taxon>
        <taxon>Pseudomonadota</taxon>
        <taxon>Alphaproteobacteria</taxon>
        <taxon>Hyphomicrobiales</taxon>
        <taxon>Phyllobacteriaceae</taxon>
        <taxon>Mesorhizobium</taxon>
    </lineage>
</organism>
<evidence type="ECO:0000256" key="5">
    <source>
        <dbReference type="ARBA" id="ARBA00023136"/>
    </source>
</evidence>
<evidence type="ECO:0000259" key="7">
    <source>
        <dbReference type="Pfam" id="PF00892"/>
    </source>
</evidence>
<dbReference type="EMBL" id="RQXT01000040">
    <property type="protein sequence ID" value="RRH94828.1"/>
    <property type="molecule type" value="Genomic_DNA"/>
</dbReference>
<feature type="transmembrane region" description="Helical" evidence="6">
    <location>
        <begin position="100"/>
        <end position="118"/>
    </location>
</feature>
<keyword evidence="3 6" id="KW-0812">Transmembrane</keyword>
<evidence type="ECO:0000256" key="6">
    <source>
        <dbReference type="SAM" id="Phobius"/>
    </source>
</evidence>
<keyword evidence="5 6" id="KW-0472">Membrane</keyword>
<proteinExistence type="inferred from homology"/>
<evidence type="ECO:0000256" key="4">
    <source>
        <dbReference type="ARBA" id="ARBA00022989"/>
    </source>
</evidence>
<feature type="transmembrane region" description="Helical" evidence="6">
    <location>
        <begin position="40"/>
        <end position="63"/>
    </location>
</feature>
<gene>
    <name evidence="8" type="ORF">EH240_26450</name>
</gene>
<keyword evidence="9" id="KW-1185">Reference proteome</keyword>
<evidence type="ECO:0000256" key="3">
    <source>
        <dbReference type="ARBA" id="ARBA00022692"/>
    </source>
</evidence>
<name>A0A3P3FB84_9HYPH</name>
<dbReference type="RefSeq" id="WP_125004130.1">
    <property type="nucleotide sequence ID" value="NZ_RQXT01000040.1"/>
</dbReference>
<feature type="transmembrane region" description="Helical" evidence="6">
    <location>
        <begin position="246"/>
        <end position="265"/>
    </location>
</feature>
<feature type="domain" description="EamA" evidence="7">
    <location>
        <begin position="13"/>
        <end position="144"/>
    </location>
</feature>
<sequence>MTLLQNKTHPLVWPIMATALVLSWSSGFVGIRYACENADVMLVLFWRTLMSGLILLPFALLIGPRIGAHSLIQQMMFGVAMMFLYLGGFALAIGQRVPTGLVALISDLVPLAIAALSRPVLGHRLSGRQWIGMALGATGVLIVSLDSLTLGTAPAWAYLLTVASMVVLALATVVQKRMGMINMPIHQSLCIQCLTAAIPFAVCAGWNGGLMPPLDTRYEFGIAWLVLFSTFFCYSTYYASLRLYPAAQVSSVIYLSPPVTMLWGWSMFGEPLSEAMFLGLAVTLFGVWPPHRGARHRRTGAGLGSVEQTIG</sequence>
<feature type="transmembrane region" description="Helical" evidence="6">
    <location>
        <begin position="12"/>
        <end position="34"/>
    </location>
</feature>
<feature type="transmembrane region" description="Helical" evidence="6">
    <location>
        <begin position="220"/>
        <end position="239"/>
    </location>
</feature>
<feature type="transmembrane region" description="Helical" evidence="6">
    <location>
        <begin position="75"/>
        <end position="94"/>
    </location>
</feature>